<protein>
    <recommendedName>
        <fullName evidence="3">GH16 domain-containing protein</fullName>
    </recommendedName>
</protein>
<dbReference type="PROSITE" id="PS51762">
    <property type="entry name" value="GH16_2"/>
    <property type="match status" value="1"/>
</dbReference>
<dbReference type="EMBL" id="CACVBS010000058">
    <property type="protein sequence ID" value="CAA7267198.1"/>
    <property type="molecule type" value="Genomic_DNA"/>
</dbReference>
<dbReference type="GO" id="GO:0009251">
    <property type="term" value="P:glucan catabolic process"/>
    <property type="evidence" value="ECO:0007669"/>
    <property type="project" value="TreeGrafter"/>
</dbReference>
<evidence type="ECO:0000313" key="5">
    <source>
        <dbReference type="Proteomes" id="UP000467700"/>
    </source>
</evidence>
<dbReference type="InterPro" id="IPR050546">
    <property type="entry name" value="Glycosyl_Hydrlase_16"/>
</dbReference>
<dbReference type="AlphaFoldDB" id="A0A8S0W8X6"/>
<evidence type="ECO:0000256" key="1">
    <source>
        <dbReference type="SAM" id="MobiDB-lite"/>
    </source>
</evidence>
<sequence>MLSLGSLSTVALLLHAYTTSCHAQSFNLAKDYSGSSFFDEWDFYGHWDNLTLGDINWVTRENATAKQLAYVNDAGRAVLRVDTNPVVWNEKRDTVRITSQREYDLGTIWVADIAHMPFGCSVWPALWTKGHTWPDDGEIDIIEGINLNQNNQIALHTHWDPPCTHVDPPPANQRGTSGNLNCSSAAGCTVLETAPNSIGAGFNSAGGGVYATQYDVTGIYIWFWSRPNIPQSILSTTSTSGLSSLADWGPPTAAYPAGTHCDIARSFSPQSIVVTITLCGQWAGNPEFYTPQCGGQGPTGICYDDNVVGDGSNYNEAYFEINYIRAYSDPNATPNTVTRTSTSTGTTTTRPSTTATTTAGGSTGGGTGAATTNLASLSLIWMGTALIGGLLAAVL</sequence>
<dbReference type="GO" id="GO:0004553">
    <property type="term" value="F:hydrolase activity, hydrolyzing O-glycosyl compounds"/>
    <property type="evidence" value="ECO:0007669"/>
    <property type="project" value="InterPro"/>
</dbReference>
<dbReference type="SUPFAM" id="SSF49899">
    <property type="entry name" value="Concanavalin A-like lectins/glucanases"/>
    <property type="match status" value="1"/>
</dbReference>
<dbReference type="InterPro" id="IPR000757">
    <property type="entry name" value="Beta-glucanase-like"/>
</dbReference>
<keyword evidence="2" id="KW-0732">Signal</keyword>
<feature type="signal peptide" evidence="2">
    <location>
        <begin position="1"/>
        <end position="23"/>
    </location>
</feature>
<dbReference type="Proteomes" id="UP000467700">
    <property type="component" value="Unassembled WGS sequence"/>
</dbReference>
<comment type="caution">
    <text evidence="4">The sequence shown here is derived from an EMBL/GenBank/DDBJ whole genome shotgun (WGS) entry which is preliminary data.</text>
</comment>
<feature type="compositionally biased region" description="Low complexity" evidence="1">
    <location>
        <begin position="332"/>
        <end position="360"/>
    </location>
</feature>
<dbReference type="CDD" id="cd02181">
    <property type="entry name" value="GH16_fungal_Lam16A_glucanase"/>
    <property type="match status" value="1"/>
</dbReference>
<keyword evidence="5" id="KW-1185">Reference proteome</keyword>
<dbReference type="PANTHER" id="PTHR10963:SF24">
    <property type="entry name" value="GLYCOSIDASE C21B10.07-RELATED"/>
    <property type="match status" value="1"/>
</dbReference>
<feature type="domain" description="GH16" evidence="3">
    <location>
        <begin position="30"/>
        <end position="272"/>
    </location>
</feature>
<organism evidence="4 5">
    <name type="scientific">Cyclocybe aegerita</name>
    <name type="common">Black poplar mushroom</name>
    <name type="synonym">Agrocybe aegerita</name>
    <dbReference type="NCBI Taxonomy" id="1973307"/>
    <lineage>
        <taxon>Eukaryota</taxon>
        <taxon>Fungi</taxon>
        <taxon>Dikarya</taxon>
        <taxon>Basidiomycota</taxon>
        <taxon>Agaricomycotina</taxon>
        <taxon>Agaricomycetes</taxon>
        <taxon>Agaricomycetidae</taxon>
        <taxon>Agaricales</taxon>
        <taxon>Agaricineae</taxon>
        <taxon>Bolbitiaceae</taxon>
        <taxon>Cyclocybe</taxon>
    </lineage>
</organism>
<accession>A0A8S0W8X6</accession>
<proteinExistence type="predicted"/>
<reference evidence="4 5" key="1">
    <citation type="submission" date="2020-01" db="EMBL/GenBank/DDBJ databases">
        <authorList>
            <person name="Gupta K D."/>
        </authorList>
    </citation>
    <scope>NUCLEOTIDE SEQUENCE [LARGE SCALE GENOMIC DNA]</scope>
</reference>
<feature type="chain" id="PRO_5035742034" description="GH16 domain-containing protein" evidence="2">
    <location>
        <begin position="24"/>
        <end position="395"/>
    </location>
</feature>
<gene>
    <name evidence="4" type="ORF">AAE3_LOCUS9522</name>
</gene>
<dbReference type="Pfam" id="PF26113">
    <property type="entry name" value="GH16_XgeA"/>
    <property type="match status" value="1"/>
</dbReference>
<dbReference type="Gene3D" id="2.60.120.200">
    <property type="match status" value="1"/>
</dbReference>
<dbReference type="OrthoDB" id="192832at2759"/>
<evidence type="ECO:0000313" key="4">
    <source>
        <dbReference type="EMBL" id="CAA7267198.1"/>
    </source>
</evidence>
<dbReference type="InterPro" id="IPR013320">
    <property type="entry name" value="ConA-like_dom_sf"/>
</dbReference>
<dbReference type="PANTHER" id="PTHR10963">
    <property type="entry name" value="GLYCOSYL HYDROLASE-RELATED"/>
    <property type="match status" value="1"/>
</dbReference>
<evidence type="ECO:0000259" key="3">
    <source>
        <dbReference type="PROSITE" id="PS51762"/>
    </source>
</evidence>
<name>A0A8S0W8X6_CYCAE</name>
<feature type="region of interest" description="Disordered" evidence="1">
    <location>
        <begin position="332"/>
        <end position="367"/>
    </location>
</feature>
<evidence type="ECO:0000256" key="2">
    <source>
        <dbReference type="SAM" id="SignalP"/>
    </source>
</evidence>